<keyword evidence="2" id="KW-1185">Reference proteome</keyword>
<protein>
    <submittedName>
        <fullName evidence="1">Uncharacterized protein</fullName>
    </submittedName>
</protein>
<accession>A0AAD9J3R6</accession>
<comment type="caution">
    <text evidence="1">The sequence shown here is derived from an EMBL/GenBank/DDBJ whole genome shotgun (WGS) entry which is preliminary data.</text>
</comment>
<evidence type="ECO:0000313" key="1">
    <source>
        <dbReference type="EMBL" id="KAK2145476.1"/>
    </source>
</evidence>
<proteinExistence type="predicted"/>
<dbReference type="EMBL" id="JAODUP010000679">
    <property type="protein sequence ID" value="KAK2145476.1"/>
    <property type="molecule type" value="Genomic_DNA"/>
</dbReference>
<gene>
    <name evidence="1" type="ORF">LSH36_679g01006</name>
</gene>
<organism evidence="1 2">
    <name type="scientific">Paralvinella palmiformis</name>
    <dbReference type="NCBI Taxonomy" id="53620"/>
    <lineage>
        <taxon>Eukaryota</taxon>
        <taxon>Metazoa</taxon>
        <taxon>Spiralia</taxon>
        <taxon>Lophotrochozoa</taxon>
        <taxon>Annelida</taxon>
        <taxon>Polychaeta</taxon>
        <taxon>Sedentaria</taxon>
        <taxon>Canalipalpata</taxon>
        <taxon>Terebellida</taxon>
        <taxon>Terebelliformia</taxon>
        <taxon>Alvinellidae</taxon>
        <taxon>Paralvinella</taxon>
    </lineage>
</organism>
<evidence type="ECO:0000313" key="2">
    <source>
        <dbReference type="Proteomes" id="UP001208570"/>
    </source>
</evidence>
<sequence>MKRVFTRAETMRKKKDENPSSLVRSLMGYGDVEISTYPIEHAHGYHLEHVRFDRALWERMVECFEYFWLKYIALRH</sequence>
<dbReference type="Proteomes" id="UP001208570">
    <property type="component" value="Unassembled WGS sequence"/>
</dbReference>
<reference evidence="1" key="1">
    <citation type="journal article" date="2023" name="Mol. Biol. Evol.">
        <title>Third-Generation Sequencing Reveals the Adaptive Role of the Epigenome in Three Deep-Sea Polychaetes.</title>
        <authorList>
            <person name="Perez M."/>
            <person name="Aroh O."/>
            <person name="Sun Y."/>
            <person name="Lan Y."/>
            <person name="Juniper S.K."/>
            <person name="Young C.R."/>
            <person name="Angers B."/>
            <person name="Qian P.Y."/>
        </authorList>
    </citation>
    <scope>NUCLEOTIDE SEQUENCE</scope>
    <source>
        <strain evidence="1">P08H-3</strain>
    </source>
</reference>
<name>A0AAD9J3R6_9ANNE</name>
<dbReference type="AlphaFoldDB" id="A0AAD9J3R6"/>